<evidence type="ECO:0000313" key="3">
    <source>
        <dbReference type="EMBL" id="MEX6686687.1"/>
    </source>
</evidence>
<dbReference type="PANTHER" id="PTHR45726">
    <property type="entry name" value="LEUKOTRIENE A-4 HYDROLASE"/>
    <property type="match status" value="1"/>
</dbReference>
<feature type="signal peptide" evidence="1">
    <location>
        <begin position="1"/>
        <end position="20"/>
    </location>
</feature>
<dbReference type="Proteomes" id="UP001560573">
    <property type="component" value="Unassembled WGS sequence"/>
</dbReference>
<gene>
    <name evidence="3" type="ORF">QTN47_04235</name>
</gene>
<dbReference type="EC" id="3.4.11.-" evidence="3"/>
<reference evidence="3 4" key="1">
    <citation type="submission" date="2023-07" db="EMBL/GenBank/DDBJ databases">
        <authorList>
            <person name="Lian W.-H."/>
        </authorList>
    </citation>
    <scope>NUCLEOTIDE SEQUENCE [LARGE SCALE GENOMIC DNA]</scope>
    <source>
        <strain evidence="3 4">SYSU DXS3180</strain>
    </source>
</reference>
<evidence type="ECO:0000259" key="2">
    <source>
        <dbReference type="Pfam" id="PF01433"/>
    </source>
</evidence>
<feature type="domain" description="Peptidase M1 membrane alanine aminopeptidase" evidence="2">
    <location>
        <begin position="273"/>
        <end position="476"/>
    </location>
</feature>
<dbReference type="GO" id="GO:0004177">
    <property type="term" value="F:aminopeptidase activity"/>
    <property type="evidence" value="ECO:0007669"/>
    <property type="project" value="UniProtKB-KW"/>
</dbReference>
<accession>A0ABV3Z9Z9</accession>
<dbReference type="SUPFAM" id="SSF63737">
    <property type="entry name" value="Leukotriene A4 hydrolase N-terminal domain"/>
    <property type="match status" value="1"/>
</dbReference>
<evidence type="ECO:0000256" key="1">
    <source>
        <dbReference type="SAM" id="SignalP"/>
    </source>
</evidence>
<name>A0ABV3Z9Z9_9BACT</name>
<sequence length="563" mass="64718">MKKLLLFFSVAFLCGHDLHAQLMTDHAKYTHADTLRGSITPERRNWNVLKYDIWVKPDYSTKSILGKTTITYFDSGVYTMQIDLQKPLIVDKIQGDENEDISFKQEDNVCWAYVRDTNKKYKIKPGERKMTIEYHGTPKEAVNPPWDGGWIWKHDRNGNAWMSVACQGLGASVWYPCKDHQSDEPDNGASLSITVPDTLVAVGNGRMTDLKKENGLATYKWEVKNPINNYDIIPYIGKYVNFTDSFDGEKGKLDLSFWALQEDLDQAKEQFKQVKPMLSCFEHWFGPYPFYEDSYKLVQSPHLGMEHQSAVAYGNKFMNGYLGRDLSGTGWGLKWDYIIVHESGHEWFGNNITSKDIADMWVHEGFTDYSETLFTECQSGKEAANEYNYGQRRGIQNRATIIGHYGVNQEGSGDMYPKGANLLHTIRHAINNDEKFRNILRGLSKTFYHSTVTTQEIEKYIIKESGINFAPVFDQYLRNTTIPVLEYYFSEDGKKVSYKWTNCINSFNLPVVLQNESSSISIKPTTKWQSSNISEGQKALITKEGIEKMFYVTAKETKNKKDR</sequence>
<comment type="caution">
    <text evidence="3">The sequence shown here is derived from an EMBL/GenBank/DDBJ whole genome shotgun (WGS) entry which is preliminary data.</text>
</comment>
<dbReference type="InterPro" id="IPR042097">
    <property type="entry name" value="Aminopeptidase_N-like_N_sf"/>
</dbReference>
<dbReference type="Gene3D" id="1.10.390.10">
    <property type="entry name" value="Neutral Protease Domain 2"/>
    <property type="match status" value="1"/>
</dbReference>
<proteinExistence type="predicted"/>
<dbReference type="InterPro" id="IPR014782">
    <property type="entry name" value="Peptidase_M1_dom"/>
</dbReference>
<keyword evidence="3" id="KW-0378">Hydrolase</keyword>
<feature type="chain" id="PRO_5045296294" evidence="1">
    <location>
        <begin position="21"/>
        <end position="563"/>
    </location>
</feature>
<dbReference type="RefSeq" id="WP_369328083.1">
    <property type="nucleotide sequence ID" value="NZ_JAULBC010000001.1"/>
</dbReference>
<keyword evidence="3" id="KW-0645">Protease</keyword>
<protein>
    <submittedName>
        <fullName evidence="3">M1 family metallopeptidase</fullName>
        <ecNumber evidence="3">3.4.11.-</ecNumber>
    </submittedName>
</protein>
<keyword evidence="1" id="KW-0732">Signal</keyword>
<dbReference type="EMBL" id="JAULBC010000001">
    <property type="protein sequence ID" value="MEX6686687.1"/>
    <property type="molecule type" value="Genomic_DNA"/>
</dbReference>
<dbReference type="SUPFAM" id="SSF55486">
    <property type="entry name" value="Metalloproteases ('zincins'), catalytic domain"/>
    <property type="match status" value="1"/>
</dbReference>
<dbReference type="InterPro" id="IPR034015">
    <property type="entry name" value="M1_LTA4H"/>
</dbReference>
<organism evidence="3 4">
    <name type="scientific">Danxiaibacter flavus</name>
    <dbReference type="NCBI Taxonomy" id="3049108"/>
    <lineage>
        <taxon>Bacteria</taxon>
        <taxon>Pseudomonadati</taxon>
        <taxon>Bacteroidota</taxon>
        <taxon>Chitinophagia</taxon>
        <taxon>Chitinophagales</taxon>
        <taxon>Chitinophagaceae</taxon>
        <taxon>Danxiaibacter</taxon>
    </lineage>
</organism>
<dbReference type="InterPro" id="IPR027268">
    <property type="entry name" value="Peptidase_M4/M1_CTD_sf"/>
</dbReference>
<evidence type="ECO:0000313" key="4">
    <source>
        <dbReference type="Proteomes" id="UP001560573"/>
    </source>
</evidence>
<dbReference type="CDD" id="cd09603">
    <property type="entry name" value="M1_APN_like"/>
    <property type="match status" value="1"/>
</dbReference>
<dbReference type="PANTHER" id="PTHR45726:SF3">
    <property type="entry name" value="LEUKOTRIENE A-4 HYDROLASE"/>
    <property type="match status" value="1"/>
</dbReference>
<dbReference type="Pfam" id="PF01433">
    <property type="entry name" value="Peptidase_M1"/>
    <property type="match status" value="1"/>
</dbReference>
<keyword evidence="4" id="KW-1185">Reference proteome</keyword>
<dbReference type="Gene3D" id="2.60.40.1730">
    <property type="entry name" value="tricorn interacting facor f3 domain"/>
    <property type="match status" value="1"/>
</dbReference>
<keyword evidence="3" id="KW-0031">Aminopeptidase</keyword>